<evidence type="ECO:0000313" key="3">
    <source>
        <dbReference type="Proteomes" id="UP000062519"/>
    </source>
</evidence>
<keyword evidence="3" id="KW-1185">Reference proteome</keyword>
<protein>
    <submittedName>
        <fullName evidence="2">Uncharacterized protein</fullName>
    </submittedName>
</protein>
<feature type="transmembrane region" description="Helical" evidence="1">
    <location>
        <begin position="102"/>
        <end position="122"/>
    </location>
</feature>
<gene>
    <name evidence="2" type="ORF">WS70_15950</name>
</gene>
<dbReference type="AlphaFoldDB" id="A0A1B4FHI0"/>
<feature type="transmembrane region" description="Helical" evidence="1">
    <location>
        <begin position="56"/>
        <end position="82"/>
    </location>
</feature>
<evidence type="ECO:0000313" key="2">
    <source>
        <dbReference type="EMBL" id="AOJ03136.1"/>
    </source>
</evidence>
<feature type="transmembrane region" description="Helical" evidence="1">
    <location>
        <begin position="21"/>
        <end position="44"/>
    </location>
</feature>
<sequence length="168" mass="18512">MFQMLPSMTFGRRLSVWWSCMWRQMVANVPVWIAGVAVVAFGAWQTRSVSGHRPPSALLIAVGIAVVVVCFLVCVPITGYMVRKGFAVHELSAPDRLTVRQAVLVGLTTVGWSVLVSLPIDALTWPLRRDGHQLLGQAIRLVWYFAGGMYVVLPRQARRLRLLAGGSA</sequence>
<dbReference type="Proteomes" id="UP000062519">
    <property type="component" value="Chromosome 1"/>
</dbReference>
<dbReference type="EMBL" id="CP013386">
    <property type="protein sequence ID" value="AOJ03136.1"/>
    <property type="molecule type" value="Genomic_DNA"/>
</dbReference>
<dbReference type="RefSeq" id="WP_059596847.1">
    <property type="nucleotide sequence ID" value="NZ_CP013386.1"/>
</dbReference>
<feature type="transmembrane region" description="Helical" evidence="1">
    <location>
        <begin position="134"/>
        <end position="153"/>
    </location>
</feature>
<name>A0A1B4FHI0_9BURK</name>
<accession>A0A1B4FHI0</accession>
<reference evidence="2 3" key="1">
    <citation type="submission" date="2015-12" db="EMBL/GenBank/DDBJ databases">
        <title>Diversity of Burkholderia near neighbor genomes.</title>
        <authorList>
            <person name="Sahl J."/>
            <person name="Wagner D."/>
            <person name="Keim P."/>
        </authorList>
    </citation>
    <scope>NUCLEOTIDE SEQUENCE [LARGE SCALE GENOMIC DNA]</scope>
    <source>
        <strain evidence="2 3">BDU6</strain>
    </source>
</reference>
<keyword evidence="1" id="KW-1133">Transmembrane helix</keyword>
<evidence type="ECO:0000256" key="1">
    <source>
        <dbReference type="SAM" id="Phobius"/>
    </source>
</evidence>
<keyword evidence="1" id="KW-0472">Membrane</keyword>
<keyword evidence="1" id="KW-0812">Transmembrane</keyword>
<organism evidence="2 3">
    <name type="scientific">Burkholderia mayonis</name>
    <dbReference type="NCBI Taxonomy" id="1385591"/>
    <lineage>
        <taxon>Bacteria</taxon>
        <taxon>Pseudomonadati</taxon>
        <taxon>Pseudomonadota</taxon>
        <taxon>Betaproteobacteria</taxon>
        <taxon>Burkholderiales</taxon>
        <taxon>Burkholderiaceae</taxon>
        <taxon>Burkholderia</taxon>
        <taxon>pseudomallei group</taxon>
    </lineage>
</organism>
<proteinExistence type="predicted"/>
<dbReference type="KEGG" id="buu:WS70_15950"/>